<evidence type="ECO:0000256" key="1">
    <source>
        <dbReference type="RuleBase" id="RU363098"/>
    </source>
</evidence>
<proteinExistence type="inferred from homology"/>
<dbReference type="AlphaFoldDB" id="A0A371DXN2"/>
<name>A0A371DXN2_9APHY</name>
<keyword evidence="1" id="KW-0548">Nucleotidyltransferase</keyword>
<dbReference type="GO" id="GO:0003723">
    <property type="term" value="F:RNA binding"/>
    <property type="evidence" value="ECO:0007669"/>
    <property type="project" value="UniProtKB-KW"/>
</dbReference>
<feature type="domain" description="RDRP core" evidence="2">
    <location>
        <begin position="428"/>
        <end position="1053"/>
    </location>
</feature>
<keyword evidence="1" id="KW-0694">RNA-binding</keyword>
<protein>
    <recommendedName>
        <fullName evidence="1">RNA-dependent RNA polymerase</fullName>
        <ecNumber evidence="1">2.7.7.48</ecNumber>
    </recommendedName>
</protein>
<comment type="catalytic activity">
    <reaction evidence="1">
        <text>RNA(n) + a ribonucleoside 5'-triphosphate = RNA(n+1) + diphosphate</text>
        <dbReference type="Rhea" id="RHEA:21248"/>
        <dbReference type="Rhea" id="RHEA-COMP:14527"/>
        <dbReference type="Rhea" id="RHEA-COMP:17342"/>
        <dbReference type="ChEBI" id="CHEBI:33019"/>
        <dbReference type="ChEBI" id="CHEBI:61557"/>
        <dbReference type="ChEBI" id="CHEBI:140395"/>
        <dbReference type="EC" id="2.7.7.48"/>
    </reaction>
</comment>
<dbReference type="PANTHER" id="PTHR23079:SF55">
    <property type="entry name" value="RNA-DIRECTED RNA POLYMERASE"/>
    <property type="match status" value="1"/>
</dbReference>
<reference evidence="3 4" key="1">
    <citation type="journal article" date="2018" name="Biotechnol. Biofuels">
        <title>Integrative visual omics of the white-rot fungus Polyporus brumalis exposes the biotechnological potential of its oxidative enzymes for delignifying raw plant biomass.</title>
        <authorList>
            <person name="Miyauchi S."/>
            <person name="Rancon A."/>
            <person name="Drula E."/>
            <person name="Hage H."/>
            <person name="Chaduli D."/>
            <person name="Favel A."/>
            <person name="Grisel S."/>
            <person name="Henrissat B."/>
            <person name="Herpoel-Gimbert I."/>
            <person name="Ruiz-Duenas F.J."/>
            <person name="Chevret D."/>
            <person name="Hainaut M."/>
            <person name="Lin J."/>
            <person name="Wang M."/>
            <person name="Pangilinan J."/>
            <person name="Lipzen A."/>
            <person name="Lesage-Meessen L."/>
            <person name="Navarro D."/>
            <person name="Riley R."/>
            <person name="Grigoriev I.V."/>
            <person name="Zhou S."/>
            <person name="Raouche S."/>
            <person name="Rosso M.N."/>
        </authorList>
    </citation>
    <scope>NUCLEOTIDE SEQUENCE [LARGE SCALE GENOMIC DNA]</scope>
    <source>
        <strain evidence="3 4">BRFM 1820</strain>
    </source>
</reference>
<dbReference type="GO" id="GO:0003968">
    <property type="term" value="F:RNA-directed RNA polymerase activity"/>
    <property type="evidence" value="ECO:0007669"/>
    <property type="project" value="UniProtKB-KW"/>
</dbReference>
<keyword evidence="1" id="KW-0696">RNA-directed RNA polymerase</keyword>
<dbReference type="STRING" id="139420.A0A371DXN2"/>
<accession>A0A371DXN2</accession>
<gene>
    <name evidence="3" type="ORF">OH76DRAFT_1368305</name>
</gene>
<dbReference type="OrthoDB" id="6513042at2759"/>
<evidence type="ECO:0000313" key="3">
    <source>
        <dbReference type="EMBL" id="RDX57310.1"/>
    </source>
</evidence>
<sequence>MNIQIRDLPFSATEWDVKRAFATILHQPPFYDPDGHKARRINFEVQLGQARNCLPNNGTAKLIIPDPELGSRFVKAAVRRGGERIRILGRAVYLSWGHPDDKPPQGLIHRLNKTPFVDPDVAAERIRKLDIFRGLRILVDAVQFGVYFRHPEDPHTAPRRFSVEHEMRQEGTYVGEVTYDYNHKLLRVELGNHISENTSDHIVVDIHNIKKSAYGKGADGQYYICLELWATPRFERQLRYRHFTGEHKKDRQFRERLPHLGGLHEHIVPYAFQLRLVLTQYEGRKDFRRLCEEAGIARPTKADIPVEYDVGFFTPEELEGCRAWIRTFEWPVRFPLEALLHNGLVNTADLHMISKLVEDLVQQHPSLAGDFLRHFSEKLKSRSPGVSVPQCFQEALAAEQKDIDQLKEEGLDTWHRSRGFVQSAHAIVTPTRILLEGPYDTQSNRVIRRYFEYRDNFIRVEFREENRMPLHWPADVNGRSLIEKRFGDILRKGFEVAGRHFRFLGYSTSGLREHSAWFMSEFQHPVEGLVTVDGIRKDLGSFESCIRVPSKYAARIAQAFSGTHPSVCITRDQWDDNLKDLGDKPYEHTDGQGIISPGLRDLIWDVLTQAWPDKRKLVLKPSAFQFRFLGFKGVVVVDERLQGIHMSLRPSMKKFLGNERDEGDAEIEIAKAFSHPGTARLCRPLVAVLEDLGIHKSAFVKLQDDQKRETITASDTMAGMVKLLRDHDLGNVFGLRYTLQYLEKAGMGTRKEASKAHTMDNAFIHRLVKAGQTHIMREFKHEARIPIKDAQQLVGVVDEGTAWLEAGVKDVFRLKEGQIFACVQNPEEDTRIGSKVTISSRRRWCCVPDHWCILGHVSISRSPHIHPGDVQRVWAIGKPPDDVPCFFRNLRNVVVMPSVGKRSLASMLAGGDVDGDEFLIIKEPTLLPTEFYDPANYEGVKAVELDRDSNIDDICDFFVEYMQSDVMGLVADQHLLIADQSKDGVFDRDCMKLAQLCSQAVDYAKNGVPVRIDDMPTPYIRAKPDWKKKEDNDVRPGDYYESPRALGLLFRNIDVGTLEAPPSSYPNGAPLEPIWEEPLSDNISKALKPKVRRYLERVDNDDAHLVGLEPLFRMYARELAYVCLTHAPAENADVRLSEEEVTIGAILAHCSKKSWKKDRMHRMREHVGNIIVDKVKHRRGGLGAPKSKGKSEESSREELLPVLAKAWAAWDFGMRNRNTFGASSFSLIGLNVVCETLERLEKLDGTFKTAVKPAKSASK</sequence>
<dbReference type="GO" id="GO:0031380">
    <property type="term" value="C:nuclear RNA-directed RNA polymerase complex"/>
    <property type="evidence" value="ECO:0007669"/>
    <property type="project" value="TreeGrafter"/>
</dbReference>
<dbReference type="InterPro" id="IPR007855">
    <property type="entry name" value="RDRP"/>
</dbReference>
<evidence type="ECO:0000313" key="4">
    <source>
        <dbReference type="Proteomes" id="UP000256964"/>
    </source>
</evidence>
<dbReference type="GO" id="GO:0030422">
    <property type="term" value="P:siRNA processing"/>
    <property type="evidence" value="ECO:0007669"/>
    <property type="project" value="TreeGrafter"/>
</dbReference>
<dbReference type="PANTHER" id="PTHR23079">
    <property type="entry name" value="RNA-DEPENDENT RNA POLYMERASE"/>
    <property type="match status" value="1"/>
</dbReference>
<comment type="similarity">
    <text evidence="1">Belongs to the RdRP family.</text>
</comment>
<dbReference type="EMBL" id="KZ857379">
    <property type="protein sequence ID" value="RDX57310.1"/>
    <property type="molecule type" value="Genomic_DNA"/>
</dbReference>
<dbReference type="Pfam" id="PF05183">
    <property type="entry name" value="RdRP"/>
    <property type="match status" value="1"/>
</dbReference>
<dbReference type="InterPro" id="IPR057596">
    <property type="entry name" value="RDRP_core"/>
</dbReference>
<dbReference type="EC" id="2.7.7.48" evidence="1"/>
<keyword evidence="4" id="KW-1185">Reference proteome</keyword>
<evidence type="ECO:0000259" key="2">
    <source>
        <dbReference type="Pfam" id="PF05183"/>
    </source>
</evidence>
<dbReference type="Proteomes" id="UP000256964">
    <property type="component" value="Unassembled WGS sequence"/>
</dbReference>
<keyword evidence="1" id="KW-0808">Transferase</keyword>
<organism evidence="3 4">
    <name type="scientific">Lentinus brumalis</name>
    <dbReference type="NCBI Taxonomy" id="2498619"/>
    <lineage>
        <taxon>Eukaryota</taxon>
        <taxon>Fungi</taxon>
        <taxon>Dikarya</taxon>
        <taxon>Basidiomycota</taxon>
        <taxon>Agaricomycotina</taxon>
        <taxon>Agaricomycetes</taxon>
        <taxon>Polyporales</taxon>
        <taxon>Polyporaceae</taxon>
        <taxon>Lentinus</taxon>
    </lineage>
</organism>